<protein>
    <submittedName>
        <fullName evidence="5">GntR family transcriptional regulator</fullName>
    </submittedName>
</protein>
<reference evidence="5" key="1">
    <citation type="submission" date="2022-07" db="EMBL/GenBank/DDBJ databases">
        <title>Ectorhizobium quercum gen.nov., sp. nov.</title>
        <authorList>
            <person name="Ma T."/>
            <person name="Li Y."/>
        </authorList>
    </citation>
    <scope>NUCLEOTIDE SEQUENCE</scope>
    <source>
        <strain evidence="5">BDR2-2</strain>
    </source>
</reference>
<evidence type="ECO:0000313" key="6">
    <source>
        <dbReference type="Proteomes" id="UP001208771"/>
    </source>
</evidence>
<name>A0AAE3MZ82_9HYPH</name>
<keyword evidence="6" id="KW-1185">Reference proteome</keyword>
<dbReference type="GO" id="GO:0003700">
    <property type="term" value="F:DNA-binding transcription factor activity"/>
    <property type="evidence" value="ECO:0007669"/>
    <property type="project" value="InterPro"/>
</dbReference>
<keyword evidence="3" id="KW-0804">Transcription</keyword>
<dbReference type="InterPro" id="IPR008920">
    <property type="entry name" value="TF_FadR/GntR_C"/>
</dbReference>
<dbReference type="Pfam" id="PF07729">
    <property type="entry name" value="FCD"/>
    <property type="match status" value="1"/>
</dbReference>
<dbReference type="GO" id="GO:0003677">
    <property type="term" value="F:DNA binding"/>
    <property type="evidence" value="ECO:0007669"/>
    <property type="project" value="UniProtKB-KW"/>
</dbReference>
<evidence type="ECO:0000256" key="2">
    <source>
        <dbReference type="ARBA" id="ARBA00023125"/>
    </source>
</evidence>
<dbReference type="InterPro" id="IPR036388">
    <property type="entry name" value="WH-like_DNA-bd_sf"/>
</dbReference>
<dbReference type="PANTHER" id="PTHR43537">
    <property type="entry name" value="TRANSCRIPTIONAL REGULATOR, GNTR FAMILY"/>
    <property type="match status" value="1"/>
</dbReference>
<dbReference type="Proteomes" id="UP001208771">
    <property type="component" value="Unassembled WGS sequence"/>
</dbReference>
<keyword evidence="2" id="KW-0238">DNA-binding</keyword>
<dbReference type="PRINTS" id="PR00035">
    <property type="entry name" value="HTHGNTR"/>
</dbReference>
<accession>A0AAE3MZ82</accession>
<dbReference type="SMART" id="SM00345">
    <property type="entry name" value="HTH_GNTR"/>
    <property type="match status" value="1"/>
</dbReference>
<evidence type="ECO:0000256" key="1">
    <source>
        <dbReference type="ARBA" id="ARBA00023015"/>
    </source>
</evidence>
<feature type="domain" description="HTH gntR-type" evidence="4">
    <location>
        <begin position="5"/>
        <end position="71"/>
    </location>
</feature>
<dbReference type="InterPro" id="IPR000524">
    <property type="entry name" value="Tscrpt_reg_HTH_GntR"/>
</dbReference>
<dbReference type="EMBL" id="JANFPI010000001">
    <property type="protein sequence ID" value="MCX8995942.1"/>
    <property type="molecule type" value="Genomic_DNA"/>
</dbReference>
<dbReference type="InterPro" id="IPR011711">
    <property type="entry name" value="GntR_C"/>
</dbReference>
<keyword evidence="1" id="KW-0805">Transcription regulation</keyword>
<gene>
    <name evidence="5" type="ORF">NOF55_02375</name>
</gene>
<dbReference type="PANTHER" id="PTHR43537:SF5">
    <property type="entry name" value="UXU OPERON TRANSCRIPTIONAL REGULATOR"/>
    <property type="match status" value="1"/>
</dbReference>
<dbReference type="SMART" id="SM00895">
    <property type="entry name" value="FCD"/>
    <property type="match status" value="1"/>
</dbReference>
<dbReference type="SUPFAM" id="SSF46785">
    <property type="entry name" value="Winged helix' DNA-binding domain"/>
    <property type="match status" value="1"/>
</dbReference>
<dbReference type="Gene3D" id="1.20.120.530">
    <property type="entry name" value="GntR ligand-binding domain-like"/>
    <property type="match status" value="1"/>
</dbReference>
<dbReference type="InterPro" id="IPR036390">
    <property type="entry name" value="WH_DNA-bd_sf"/>
</dbReference>
<evidence type="ECO:0000259" key="4">
    <source>
        <dbReference type="PROSITE" id="PS50949"/>
    </source>
</evidence>
<proteinExistence type="predicted"/>
<dbReference type="RefSeq" id="WP_306409704.1">
    <property type="nucleotide sequence ID" value="NZ_JANFPI010000001.1"/>
</dbReference>
<evidence type="ECO:0000256" key="3">
    <source>
        <dbReference type="ARBA" id="ARBA00023163"/>
    </source>
</evidence>
<sequence>MAKRVRDGSKVFSSIRDSILRLELRPGAVIDEAELATRLDVSRTPVREAIIQLISDGLVIRDGRTARIAPLDFDEVPKLYDALLVSSRMVHRLAAQNRTEKDLRKIKATMIAFEEGIKTGDGLSRSELNVDFHLAISAAAHNSYFEDFYEGVLFATIRLARACFSGDEPSEFAPAYPDEDIAAHLAETARHHRLMYETILKHDVEGSDRMAVLHENLSKARLQRKLFSTSEALTPEVSLAPA</sequence>
<comment type="caution">
    <text evidence="5">The sequence shown here is derived from an EMBL/GenBank/DDBJ whole genome shotgun (WGS) entry which is preliminary data.</text>
</comment>
<dbReference type="Gene3D" id="1.10.10.10">
    <property type="entry name" value="Winged helix-like DNA-binding domain superfamily/Winged helix DNA-binding domain"/>
    <property type="match status" value="1"/>
</dbReference>
<dbReference type="SUPFAM" id="SSF48008">
    <property type="entry name" value="GntR ligand-binding domain-like"/>
    <property type="match status" value="1"/>
</dbReference>
<evidence type="ECO:0000313" key="5">
    <source>
        <dbReference type="EMBL" id="MCX8995942.1"/>
    </source>
</evidence>
<dbReference type="Pfam" id="PF00392">
    <property type="entry name" value="GntR"/>
    <property type="match status" value="1"/>
</dbReference>
<organism evidence="5 6">
    <name type="scientific">Ectorhizobium quercum</name>
    <dbReference type="NCBI Taxonomy" id="2965071"/>
    <lineage>
        <taxon>Bacteria</taxon>
        <taxon>Pseudomonadati</taxon>
        <taxon>Pseudomonadota</taxon>
        <taxon>Alphaproteobacteria</taxon>
        <taxon>Hyphomicrobiales</taxon>
        <taxon>Rhizobiaceae</taxon>
        <taxon>Ectorhizobium</taxon>
    </lineage>
</organism>
<dbReference type="AlphaFoldDB" id="A0AAE3MZ82"/>
<dbReference type="PROSITE" id="PS50949">
    <property type="entry name" value="HTH_GNTR"/>
    <property type="match status" value="1"/>
</dbReference>